<dbReference type="EMBL" id="CAUYUJ010007095">
    <property type="protein sequence ID" value="CAK0819552.1"/>
    <property type="molecule type" value="Genomic_DNA"/>
</dbReference>
<evidence type="ECO:0000313" key="2">
    <source>
        <dbReference type="Proteomes" id="UP001189429"/>
    </source>
</evidence>
<reference evidence="1" key="1">
    <citation type="submission" date="2023-10" db="EMBL/GenBank/DDBJ databases">
        <authorList>
            <person name="Chen Y."/>
            <person name="Shah S."/>
            <person name="Dougan E. K."/>
            <person name="Thang M."/>
            <person name="Chan C."/>
        </authorList>
    </citation>
    <scope>NUCLEOTIDE SEQUENCE [LARGE SCALE GENOMIC DNA]</scope>
</reference>
<feature type="non-terminal residue" evidence="1">
    <location>
        <position position="100"/>
    </location>
</feature>
<gene>
    <name evidence="1" type="ORF">PCOR1329_LOCUS21517</name>
</gene>
<sequence>LDGKYDSKRGDLKLAAGLFKPSETTIAPKGRQDSAGWGDLVFVLGDNRASVTSFSGLLSRCDYQCYDDRQDYDIRQKCQCYDSVDNYAAREFWYQFRKAQ</sequence>
<protein>
    <submittedName>
        <fullName evidence="1">Uncharacterized protein</fullName>
    </submittedName>
</protein>
<proteinExistence type="predicted"/>
<feature type="non-terminal residue" evidence="1">
    <location>
        <position position="1"/>
    </location>
</feature>
<evidence type="ECO:0000313" key="1">
    <source>
        <dbReference type="EMBL" id="CAK0819552.1"/>
    </source>
</evidence>
<dbReference type="Proteomes" id="UP001189429">
    <property type="component" value="Unassembled WGS sequence"/>
</dbReference>
<keyword evidence="2" id="KW-1185">Reference proteome</keyword>
<name>A0ABN9RK83_9DINO</name>
<accession>A0ABN9RK83</accession>
<organism evidence="1 2">
    <name type="scientific">Prorocentrum cordatum</name>
    <dbReference type="NCBI Taxonomy" id="2364126"/>
    <lineage>
        <taxon>Eukaryota</taxon>
        <taxon>Sar</taxon>
        <taxon>Alveolata</taxon>
        <taxon>Dinophyceae</taxon>
        <taxon>Prorocentrales</taxon>
        <taxon>Prorocentraceae</taxon>
        <taxon>Prorocentrum</taxon>
    </lineage>
</organism>
<comment type="caution">
    <text evidence="1">The sequence shown here is derived from an EMBL/GenBank/DDBJ whole genome shotgun (WGS) entry which is preliminary data.</text>
</comment>